<evidence type="ECO:0000313" key="1">
    <source>
        <dbReference type="EMBL" id="CAB4196666.1"/>
    </source>
</evidence>
<sequence>MRIISSFFDYYDKGLAFGIDPNLVYVRETKILKAGYGEPGANNSLVGMLRSIALSEKNHRLSHAVIGFCGKAYPMFRVSFGNKKTKNYYSFDSIQNDLDNGIFVDKYPYTSYELHNVMQKTVDRQYAKYDRLQLGCKDITDKIFREYKAPVLLADYEGYSPRFTINPRLNEYNFITQVDPIAAFQELAMFVGNNLVDQKDPNPKLSDDIKRDIHGFDKFSFRKGKKGK</sequence>
<name>A0A6J5RQU8_9CAUD</name>
<organism evidence="1">
    <name type="scientific">uncultured Caudovirales phage</name>
    <dbReference type="NCBI Taxonomy" id="2100421"/>
    <lineage>
        <taxon>Viruses</taxon>
        <taxon>Duplodnaviria</taxon>
        <taxon>Heunggongvirae</taxon>
        <taxon>Uroviricota</taxon>
        <taxon>Caudoviricetes</taxon>
        <taxon>Peduoviridae</taxon>
        <taxon>Maltschvirus</taxon>
        <taxon>Maltschvirus maltsch</taxon>
    </lineage>
</organism>
<reference evidence="1" key="1">
    <citation type="submission" date="2020-05" db="EMBL/GenBank/DDBJ databases">
        <authorList>
            <person name="Chiriac C."/>
            <person name="Salcher M."/>
            <person name="Ghai R."/>
            <person name="Kavagutti S V."/>
        </authorList>
    </citation>
    <scope>NUCLEOTIDE SEQUENCE</scope>
</reference>
<proteinExistence type="predicted"/>
<accession>A0A6J5RQU8</accession>
<gene>
    <name evidence="1" type="ORF">UFOVP1290_186</name>
</gene>
<protein>
    <submittedName>
        <fullName evidence="1">Uncharacterized protein</fullName>
    </submittedName>
</protein>
<dbReference type="EMBL" id="LR797252">
    <property type="protein sequence ID" value="CAB4196666.1"/>
    <property type="molecule type" value="Genomic_DNA"/>
</dbReference>